<evidence type="ECO:0000313" key="2">
    <source>
        <dbReference type="EMBL" id="AIF08036.1"/>
    </source>
</evidence>
<feature type="transmembrane region" description="Helical" evidence="1">
    <location>
        <begin position="54"/>
        <end position="78"/>
    </location>
</feature>
<name>A0A075GVZ5_9ARCH</name>
<keyword evidence="1" id="KW-1133">Transmembrane helix</keyword>
<accession>A0A075GVZ5</accession>
<keyword evidence="1" id="KW-0472">Membrane</keyword>
<feature type="transmembrane region" description="Helical" evidence="1">
    <location>
        <begin position="12"/>
        <end position="33"/>
    </location>
</feature>
<evidence type="ECO:0000256" key="1">
    <source>
        <dbReference type="SAM" id="Phobius"/>
    </source>
</evidence>
<organism evidence="2">
    <name type="scientific">uncultured marine thaumarchaeote KM3_26_F01</name>
    <dbReference type="NCBI Taxonomy" id="1456108"/>
    <lineage>
        <taxon>Archaea</taxon>
        <taxon>Nitrososphaerota</taxon>
        <taxon>environmental samples</taxon>
    </lineage>
</organism>
<protein>
    <submittedName>
        <fullName evidence="2">Uncharacterized protein</fullName>
    </submittedName>
</protein>
<proteinExistence type="predicted"/>
<keyword evidence="1" id="KW-0812">Transmembrane</keyword>
<sequence length="114" mass="12679">MNMILPDGFIFGFFDNFILILGAYFGITIEYRLHRLTHDYKQARKLRNFLKKNSKGAIGGLVGAGLAHVVSNGLGAYLDPTMRTMVLGIAFGTLVPVLFIPIIEKYKSQRISDA</sequence>
<dbReference type="EMBL" id="KF900819">
    <property type="protein sequence ID" value="AIF08036.1"/>
    <property type="molecule type" value="Genomic_DNA"/>
</dbReference>
<reference evidence="2" key="1">
    <citation type="journal article" date="2014" name="Genome Biol. Evol.">
        <title>Pangenome evidence for extensive interdomain horizontal transfer affecting lineage core and shell genes in uncultured planktonic thaumarchaeota and euryarchaeota.</title>
        <authorList>
            <person name="Deschamps P."/>
            <person name="Zivanovic Y."/>
            <person name="Moreira D."/>
            <person name="Rodriguez-Valera F."/>
            <person name="Lopez-Garcia P."/>
        </authorList>
    </citation>
    <scope>NUCLEOTIDE SEQUENCE</scope>
</reference>
<dbReference type="AlphaFoldDB" id="A0A075GVZ5"/>
<feature type="transmembrane region" description="Helical" evidence="1">
    <location>
        <begin position="84"/>
        <end position="103"/>
    </location>
</feature>